<evidence type="ECO:0000313" key="1">
    <source>
        <dbReference type="EMBL" id="SKD10080.1"/>
    </source>
</evidence>
<dbReference type="AlphaFoldDB" id="A0A1T5PBF9"/>
<reference evidence="1 2" key="1">
    <citation type="submission" date="2017-02" db="EMBL/GenBank/DDBJ databases">
        <authorList>
            <person name="Peterson S.W."/>
        </authorList>
    </citation>
    <scope>NUCLEOTIDE SEQUENCE [LARGE SCALE GENOMIC DNA]</scope>
    <source>
        <strain evidence="1 2">DSM 18108</strain>
    </source>
</reference>
<organism evidence="1 2">
    <name type="scientific">Chitinophaga ginsengisegetis</name>
    <dbReference type="NCBI Taxonomy" id="393003"/>
    <lineage>
        <taxon>Bacteria</taxon>
        <taxon>Pseudomonadati</taxon>
        <taxon>Bacteroidota</taxon>
        <taxon>Chitinophagia</taxon>
        <taxon>Chitinophagales</taxon>
        <taxon>Chitinophagaceae</taxon>
        <taxon>Chitinophaga</taxon>
    </lineage>
</organism>
<dbReference type="STRING" id="393003.SAMN05660461_5980"/>
<protein>
    <recommendedName>
        <fullName evidence="3">ASCH domain-containing protein</fullName>
    </recommendedName>
</protein>
<sequence>MKTIVFDTNYNKKLQCENFCHISMAPPSGTSVNLGESLYMITVKDNPDLSVTAILINALHCKLVDIREYFTQLSHNMSREFFQAWWNEKYPGKNDITIYFYKRIN</sequence>
<evidence type="ECO:0000313" key="2">
    <source>
        <dbReference type="Proteomes" id="UP000190166"/>
    </source>
</evidence>
<accession>A0A1T5PBF9</accession>
<dbReference type="Proteomes" id="UP000190166">
    <property type="component" value="Unassembled WGS sequence"/>
</dbReference>
<proteinExistence type="predicted"/>
<dbReference type="RefSeq" id="WP_143313747.1">
    <property type="nucleotide sequence ID" value="NZ_FUZZ01000006.1"/>
</dbReference>
<dbReference type="EMBL" id="FUZZ01000006">
    <property type="protein sequence ID" value="SKD10080.1"/>
    <property type="molecule type" value="Genomic_DNA"/>
</dbReference>
<name>A0A1T5PBF9_9BACT</name>
<keyword evidence="2" id="KW-1185">Reference proteome</keyword>
<gene>
    <name evidence="1" type="ORF">SAMN05660461_5980</name>
</gene>
<evidence type="ECO:0008006" key="3">
    <source>
        <dbReference type="Google" id="ProtNLM"/>
    </source>
</evidence>